<dbReference type="PANTHER" id="PTHR30036:SF1">
    <property type="entry name" value="D-XYLOSE-BINDING PERIPLASMIC PROTEIN"/>
    <property type="match status" value="1"/>
</dbReference>
<comment type="subcellular location">
    <subcellularLocation>
        <location evidence="1">Periplasm</location>
    </subcellularLocation>
</comment>
<dbReference type="InterPro" id="IPR050555">
    <property type="entry name" value="Bact_Solute-Bind_Prot2"/>
</dbReference>
<keyword evidence="7" id="KW-1185">Reference proteome</keyword>
<evidence type="ECO:0000256" key="3">
    <source>
        <dbReference type="ARBA" id="ARBA00022729"/>
    </source>
</evidence>
<evidence type="ECO:0000256" key="1">
    <source>
        <dbReference type="ARBA" id="ARBA00004418"/>
    </source>
</evidence>
<dbReference type="PANTHER" id="PTHR30036">
    <property type="entry name" value="D-XYLOSE-BINDING PERIPLASMIC PROTEIN"/>
    <property type="match status" value="1"/>
</dbReference>
<evidence type="ECO:0000256" key="2">
    <source>
        <dbReference type="ARBA" id="ARBA00007639"/>
    </source>
</evidence>
<dbReference type="EMBL" id="CP049801">
    <property type="protein sequence ID" value="QIO06466.1"/>
    <property type="molecule type" value="Genomic_DNA"/>
</dbReference>
<dbReference type="KEGG" id="asha:G8E00_11130"/>
<proteinExistence type="inferred from homology"/>
<organism evidence="6 7">
    <name type="scientific">Acinetobacter shaoyimingii</name>
    <dbReference type="NCBI Taxonomy" id="2715164"/>
    <lineage>
        <taxon>Bacteria</taxon>
        <taxon>Pseudomonadati</taxon>
        <taxon>Pseudomonadota</taxon>
        <taxon>Gammaproteobacteria</taxon>
        <taxon>Moraxellales</taxon>
        <taxon>Moraxellaceae</taxon>
        <taxon>Acinetobacter</taxon>
    </lineage>
</organism>
<dbReference type="GO" id="GO:0030288">
    <property type="term" value="C:outer membrane-bounded periplasmic space"/>
    <property type="evidence" value="ECO:0007669"/>
    <property type="project" value="TreeGrafter"/>
</dbReference>
<accession>A0A6G8RWZ8</accession>
<dbReference type="RefSeq" id="WP_166224651.1">
    <property type="nucleotide sequence ID" value="NZ_CP049801.1"/>
</dbReference>
<feature type="signal peptide" evidence="4">
    <location>
        <begin position="1"/>
        <end position="25"/>
    </location>
</feature>
<comment type="similarity">
    <text evidence="2">Belongs to the bacterial solute-binding protein 2 family.</text>
</comment>
<evidence type="ECO:0000256" key="4">
    <source>
        <dbReference type="SAM" id="SignalP"/>
    </source>
</evidence>
<dbReference type="GO" id="GO:0030246">
    <property type="term" value="F:carbohydrate binding"/>
    <property type="evidence" value="ECO:0007669"/>
    <property type="project" value="TreeGrafter"/>
</dbReference>
<evidence type="ECO:0000313" key="7">
    <source>
        <dbReference type="Proteomes" id="UP000502297"/>
    </source>
</evidence>
<dbReference type="InterPro" id="IPR049784">
    <property type="entry name" value="ChvE-like"/>
</dbReference>
<keyword evidence="3 4" id="KW-0732">Signal</keyword>
<evidence type="ECO:0000259" key="5">
    <source>
        <dbReference type="Pfam" id="PF13407"/>
    </source>
</evidence>
<dbReference type="Gene3D" id="3.40.50.2300">
    <property type="match status" value="2"/>
</dbReference>
<name>A0A6G8RWZ8_9GAMM</name>
<sequence length="355" mass="38426">MKIYKTLTTSLTVFTLATFANCAYAAGELIGITLPNKTEARWVMDGNNIVQNLKAKGYKTDLQYSTYDVATQIAQIENMITSGAKVLIVSPVDAVTLSNVLQKAKLKGVKVISYDRLIMKTANVDYYATFDNHQVGVLQATSIVQKLGLDAGKGPFNIELFAGSLDDNNAHMVYAGAMSVLNPYIAKGKLVVRSKQTTLTKVATLRWDGALAQARMDNLLSAFYSGNNRIHAVLSPNDNIATGLISSLKGAGYGTAKKPMPIVPGQDAQISNVKAIARGEQASTVFKDTRLLAKAVVDMVDAITKNKPVPVNNTKSYNNGNKFVATYLVKPILVDKTNFDAVLIKSGYYKAKQIK</sequence>
<feature type="chain" id="PRO_5026084801" evidence="4">
    <location>
        <begin position="26"/>
        <end position="355"/>
    </location>
</feature>
<dbReference type="GO" id="GO:0055085">
    <property type="term" value="P:transmembrane transport"/>
    <property type="evidence" value="ECO:0007669"/>
    <property type="project" value="UniProtKB-ARBA"/>
</dbReference>
<evidence type="ECO:0000313" key="6">
    <source>
        <dbReference type="EMBL" id="QIO06466.1"/>
    </source>
</evidence>
<dbReference type="NCBIfam" id="NF040907">
    <property type="entry name" value="ChvE"/>
    <property type="match status" value="1"/>
</dbReference>
<gene>
    <name evidence="6" type="ORF">G8E00_11130</name>
</gene>
<protein>
    <submittedName>
        <fullName evidence="6">Sugar ABC transporter substrate-binding protein</fullName>
    </submittedName>
</protein>
<reference evidence="6 7" key="1">
    <citation type="submission" date="2020-03" db="EMBL/GenBank/DDBJ databases">
        <authorList>
            <person name="Zhu W."/>
        </authorList>
    </citation>
    <scope>NUCLEOTIDE SEQUENCE [LARGE SCALE GENOMIC DNA]</scope>
    <source>
        <strain evidence="6 7">323-1</strain>
    </source>
</reference>
<feature type="domain" description="Periplasmic binding protein" evidence="5">
    <location>
        <begin position="30"/>
        <end position="307"/>
    </location>
</feature>
<dbReference type="SUPFAM" id="SSF53822">
    <property type="entry name" value="Periplasmic binding protein-like I"/>
    <property type="match status" value="1"/>
</dbReference>
<dbReference type="InterPro" id="IPR025997">
    <property type="entry name" value="SBP_2_dom"/>
</dbReference>
<dbReference type="AlphaFoldDB" id="A0A6G8RWZ8"/>
<dbReference type="CDD" id="cd19994">
    <property type="entry name" value="PBP1_ChvE"/>
    <property type="match status" value="1"/>
</dbReference>
<dbReference type="InterPro" id="IPR028082">
    <property type="entry name" value="Peripla_BP_I"/>
</dbReference>
<dbReference type="Pfam" id="PF13407">
    <property type="entry name" value="Peripla_BP_4"/>
    <property type="match status" value="1"/>
</dbReference>
<dbReference type="Proteomes" id="UP000502297">
    <property type="component" value="Chromosome"/>
</dbReference>